<keyword evidence="1" id="KW-0812">Transmembrane</keyword>
<reference evidence="2" key="1">
    <citation type="journal article" date="2020" name="Stud. Mycol.">
        <title>101 Dothideomycetes genomes: a test case for predicting lifestyles and emergence of pathogens.</title>
        <authorList>
            <person name="Haridas S."/>
            <person name="Albert R."/>
            <person name="Binder M."/>
            <person name="Bloem J."/>
            <person name="Labutti K."/>
            <person name="Salamov A."/>
            <person name="Andreopoulos B."/>
            <person name="Baker S."/>
            <person name="Barry K."/>
            <person name="Bills G."/>
            <person name="Bluhm B."/>
            <person name="Cannon C."/>
            <person name="Castanera R."/>
            <person name="Culley D."/>
            <person name="Daum C."/>
            <person name="Ezra D."/>
            <person name="Gonzalez J."/>
            <person name="Henrissat B."/>
            <person name="Kuo A."/>
            <person name="Liang C."/>
            <person name="Lipzen A."/>
            <person name="Lutzoni F."/>
            <person name="Magnuson J."/>
            <person name="Mondo S."/>
            <person name="Nolan M."/>
            <person name="Ohm R."/>
            <person name="Pangilinan J."/>
            <person name="Park H.-J."/>
            <person name="Ramirez L."/>
            <person name="Alfaro M."/>
            <person name="Sun H."/>
            <person name="Tritt A."/>
            <person name="Yoshinaga Y."/>
            <person name="Zwiers L.-H."/>
            <person name="Turgeon B."/>
            <person name="Goodwin S."/>
            <person name="Spatafora J."/>
            <person name="Crous P."/>
            <person name="Grigoriev I."/>
        </authorList>
    </citation>
    <scope>NUCLEOTIDE SEQUENCE</scope>
    <source>
        <strain evidence="2">CBS 123094</strain>
    </source>
</reference>
<keyword evidence="1" id="KW-0472">Membrane</keyword>
<dbReference type="AlphaFoldDB" id="A0A6A5WMF6"/>
<evidence type="ECO:0000313" key="2">
    <source>
        <dbReference type="EMBL" id="KAF2002687.1"/>
    </source>
</evidence>
<dbReference type="EMBL" id="ML977576">
    <property type="protein sequence ID" value="KAF2002687.1"/>
    <property type="molecule type" value="Genomic_DNA"/>
</dbReference>
<keyword evidence="1" id="KW-1133">Transmembrane helix</keyword>
<evidence type="ECO:0000256" key="1">
    <source>
        <dbReference type="SAM" id="Phobius"/>
    </source>
</evidence>
<feature type="transmembrane region" description="Helical" evidence="1">
    <location>
        <begin position="176"/>
        <end position="201"/>
    </location>
</feature>
<protein>
    <submittedName>
        <fullName evidence="2">Uncharacterized protein</fullName>
    </submittedName>
</protein>
<proteinExistence type="predicted"/>
<dbReference type="Proteomes" id="UP000799779">
    <property type="component" value="Unassembled WGS sequence"/>
</dbReference>
<sequence length="284" mass="31240">MEPATRCGSWVEDRWAAAVQSLYAGGRSWPDGFRDVDDRLCDAFIPSTIRVAGRRPLAQLLHSSERLLAVRAAGLGCVPSTVSNWRCLPFHTHLAKIEQCHAQILLAKTHTSWFKRVPGRGTFDGAGGVRCVCIWADGSLTPVTPRRLQRCAASAAAVRRRKNKRKDESIDNASSAIALFVALVALAAIGVIAAEAFCVVFHAGATSHQRESPEQAFWPATFIKVRHTNRIRPPLHHPPNPLILCVQSRERLTSLLSTLDGMKRQVVPRDLETPWNPSSSTGDF</sequence>
<evidence type="ECO:0000313" key="3">
    <source>
        <dbReference type="Proteomes" id="UP000799779"/>
    </source>
</evidence>
<organism evidence="2 3">
    <name type="scientific">Amniculicola lignicola CBS 123094</name>
    <dbReference type="NCBI Taxonomy" id="1392246"/>
    <lineage>
        <taxon>Eukaryota</taxon>
        <taxon>Fungi</taxon>
        <taxon>Dikarya</taxon>
        <taxon>Ascomycota</taxon>
        <taxon>Pezizomycotina</taxon>
        <taxon>Dothideomycetes</taxon>
        <taxon>Pleosporomycetidae</taxon>
        <taxon>Pleosporales</taxon>
        <taxon>Amniculicolaceae</taxon>
        <taxon>Amniculicola</taxon>
    </lineage>
</organism>
<keyword evidence="3" id="KW-1185">Reference proteome</keyword>
<accession>A0A6A5WMF6</accession>
<name>A0A6A5WMF6_9PLEO</name>
<gene>
    <name evidence="2" type="ORF">P154DRAFT_618409</name>
</gene>